<feature type="active site" evidence="2">
    <location>
        <position position="27"/>
    </location>
</feature>
<sequence>MPNTTQVRYTVSVGIGSPPTFYDLVIDTGSRYTWISDRKGYTRTRTRTSVRQRGKNFAINYVRGSVRGMDYKDLFTVSPSLSIPNVEFGVATSMEGIQAEVDGNNPITPNNGEPTPKFMDNLLAQNMLNWNIFALSFAPVTSQGFVNGQLTLGGINPAKFIGYMNWVNIIDMVPDSKRWSFGLAIAYGGQWLQQSSVGIMDSGESLIRIRPETFQAYARSIPGSQIDDTTGLLKIPPGWRSMQSMFFIINGLWYELTPGAQLWPRELNHLLGTNDNESYFSVITTLHDQDSSIGDFILGYPFMQRFYTVYDESRSKIGFAYTPWTYVN</sequence>
<dbReference type="EMBL" id="CAJMWT010001881">
    <property type="protein sequence ID" value="CAE6424058.1"/>
    <property type="molecule type" value="Genomic_DNA"/>
</dbReference>
<reference evidence="4" key="1">
    <citation type="submission" date="2021-01" db="EMBL/GenBank/DDBJ databases">
        <authorList>
            <person name="Kaushik A."/>
        </authorList>
    </citation>
    <scope>NUCLEOTIDE SEQUENCE</scope>
    <source>
        <strain evidence="4">AG2-2IIIB</strain>
    </source>
</reference>
<dbReference type="PANTHER" id="PTHR47966:SF74">
    <property type="entry name" value="AGR407CP"/>
    <property type="match status" value="1"/>
</dbReference>
<evidence type="ECO:0000313" key="4">
    <source>
        <dbReference type="EMBL" id="CAE6424058.1"/>
    </source>
</evidence>
<gene>
    <name evidence="4" type="ORF">RDB_LOCUS56309</name>
</gene>
<proteinExistence type="inferred from homology"/>
<dbReference type="InterPro" id="IPR033121">
    <property type="entry name" value="PEPTIDASE_A1"/>
</dbReference>
<dbReference type="Gene3D" id="2.40.70.10">
    <property type="entry name" value="Acid Proteases"/>
    <property type="match status" value="2"/>
</dbReference>
<feature type="domain" description="Peptidase A1" evidence="3">
    <location>
        <begin position="9"/>
        <end position="320"/>
    </location>
</feature>
<dbReference type="PANTHER" id="PTHR47966">
    <property type="entry name" value="BETA-SITE APP-CLEAVING ENZYME, ISOFORM A-RELATED"/>
    <property type="match status" value="1"/>
</dbReference>
<dbReference type="InterPro" id="IPR001461">
    <property type="entry name" value="Aspartic_peptidase_A1"/>
</dbReference>
<evidence type="ECO:0000256" key="2">
    <source>
        <dbReference type="PIRSR" id="PIRSR601461-1"/>
    </source>
</evidence>
<dbReference type="CDD" id="cd05471">
    <property type="entry name" value="pepsin_like"/>
    <property type="match status" value="1"/>
</dbReference>
<dbReference type="Pfam" id="PF00026">
    <property type="entry name" value="Asp"/>
    <property type="match status" value="1"/>
</dbReference>
<dbReference type="InterPro" id="IPR021109">
    <property type="entry name" value="Peptidase_aspartic_dom_sf"/>
</dbReference>
<organism evidence="4 5">
    <name type="scientific">Rhizoctonia solani</name>
    <dbReference type="NCBI Taxonomy" id="456999"/>
    <lineage>
        <taxon>Eukaryota</taxon>
        <taxon>Fungi</taxon>
        <taxon>Dikarya</taxon>
        <taxon>Basidiomycota</taxon>
        <taxon>Agaricomycotina</taxon>
        <taxon>Agaricomycetes</taxon>
        <taxon>Cantharellales</taxon>
        <taxon>Ceratobasidiaceae</taxon>
        <taxon>Rhizoctonia</taxon>
    </lineage>
</organism>
<comment type="similarity">
    <text evidence="1">Belongs to the peptidase A1 family.</text>
</comment>
<name>A0A8H2XDC5_9AGAM</name>
<evidence type="ECO:0000259" key="3">
    <source>
        <dbReference type="PROSITE" id="PS51767"/>
    </source>
</evidence>
<accession>A0A8H2XDC5</accession>
<protein>
    <recommendedName>
        <fullName evidence="3">Peptidase A1 domain-containing protein</fullName>
    </recommendedName>
</protein>
<dbReference type="PROSITE" id="PS51767">
    <property type="entry name" value="PEPTIDASE_A1"/>
    <property type="match status" value="1"/>
</dbReference>
<dbReference type="InterPro" id="IPR034164">
    <property type="entry name" value="Pepsin-like_dom"/>
</dbReference>
<dbReference type="GO" id="GO:0004190">
    <property type="term" value="F:aspartic-type endopeptidase activity"/>
    <property type="evidence" value="ECO:0007669"/>
    <property type="project" value="InterPro"/>
</dbReference>
<evidence type="ECO:0000256" key="1">
    <source>
        <dbReference type="ARBA" id="ARBA00007447"/>
    </source>
</evidence>
<feature type="active site" evidence="2">
    <location>
        <position position="201"/>
    </location>
</feature>
<dbReference type="PRINTS" id="PR00792">
    <property type="entry name" value="PEPSIN"/>
</dbReference>
<dbReference type="Proteomes" id="UP000663843">
    <property type="component" value="Unassembled WGS sequence"/>
</dbReference>
<dbReference type="SUPFAM" id="SSF50630">
    <property type="entry name" value="Acid proteases"/>
    <property type="match status" value="1"/>
</dbReference>
<comment type="caution">
    <text evidence="4">The sequence shown here is derived from an EMBL/GenBank/DDBJ whole genome shotgun (WGS) entry which is preliminary data.</text>
</comment>
<dbReference type="GO" id="GO:0006508">
    <property type="term" value="P:proteolysis"/>
    <property type="evidence" value="ECO:0007669"/>
    <property type="project" value="InterPro"/>
</dbReference>
<evidence type="ECO:0000313" key="5">
    <source>
        <dbReference type="Proteomes" id="UP000663843"/>
    </source>
</evidence>
<dbReference type="AlphaFoldDB" id="A0A8H2XDC5"/>